<dbReference type="RefSeq" id="WP_072835675.1">
    <property type="nucleotide sequence ID" value="NZ_FQUU01000010.1"/>
</dbReference>
<reference evidence="2 3" key="1">
    <citation type="submission" date="2016-11" db="EMBL/GenBank/DDBJ databases">
        <authorList>
            <person name="Jaros S."/>
            <person name="Januszkiewicz K."/>
            <person name="Wedrychowicz H."/>
        </authorList>
    </citation>
    <scope>NUCLEOTIDE SEQUENCE [LARGE SCALE GENOMIC DNA]</scope>
    <source>
        <strain evidence="2 3">DSM 18119</strain>
    </source>
</reference>
<dbReference type="EMBL" id="FQUU01000010">
    <property type="protein sequence ID" value="SHF39600.1"/>
    <property type="molecule type" value="Genomic_DNA"/>
</dbReference>
<evidence type="ECO:0000313" key="3">
    <source>
        <dbReference type="Proteomes" id="UP000184048"/>
    </source>
</evidence>
<dbReference type="Proteomes" id="UP000184048">
    <property type="component" value="Unassembled WGS sequence"/>
</dbReference>
<keyword evidence="1" id="KW-0732">Signal</keyword>
<keyword evidence="3" id="KW-1185">Reference proteome</keyword>
<accession>A0A1M5BAY6</accession>
<dbReference type="OrthoDB" id="106501at2"/>
<protein>
    <recommendedName>
        <fullName evidence="4">Phosphate-selective porin O and P</fullName>
    </recommendedName>
</protein>
<name>A0A1M5BAY6_9BACT</name>
<organism evidence="2 3">
    <name type="scientific">Flavisolibacter ginsengisoli DSM 18119</name>
    <dbReference type="NCBI Taxonomy" id="1121884"/>
    <lineage>
        <taxon>Bacteria</taxon>
        <taxon>Pseudomonadati</taxon>
        <taxon>Bacteroidota</taxon>
        <taxon>Chitinophagia</taxon>
        <taxon>Chitinophagales</taxon>
        <taxon>Chitinophagaceae</taxon>
        <taxon>Flavisolibacter</taxon>
    </lineage>
</organism>
<evidence type="ECO:0008006" key="4">
    <source>
        <dbReference type="Google" id="ProtNLM"/>
    </source>
</evidence>
<dbReference type="SUPFAM" id="SSF56935">
    <property type="entry name" value="Porins"/>
    <property type="match status" value="1"/>
</dbReference>
<sequence length="375" mass="41620">MKKLLLPLAGLLISQLLQAQNTTENNQPVQSSSSYSGQNNFAVFGNAEMTYTSNKNTKQFGDLNFKPIFLWQISEKLFVEAEPEFETGEGSLDIGLEYANMCYFVNPYLTLHAGRFLPKFGAYRGRMGEGFINRFPTDPVGFGDGGIGAMNEVGVGALGGFGIGDSKISYDVYVSNGPILLTDPENAGQFDYEGYIGNNNGKAIGGRLAVLPLSNSSLELGFSFQHKKKTGDLGSPFENVSLNMQAVDLNYYTHLTPLQSDLRLIGEWKHQKTDQVSYYKADSSLYSFTNSPSAFYATATLRPSHVHNTFIHNLELAARYSEFKRPADAPWGGSDTHQFAVSLDYWLHWNSLLKLTYQTEKDEPNLFIAQVVFGF</sequence>
<dbReference type="STRING" id="1121884.SAMN02745131_02499"/>
<proteinExistence type="predicted"/>
<dbReference type="AlphaFoldDB" id="A0A1M5BAY6"/>
<evidence type="ECO:0000313" key="2">
    <source>
        <dbReference type="EMBL" id="SHF39600.1"/>
    </source>
</evidence>
<feature type="signal peptide" evidence="1">
    <location>
        <begin position="1"/>
        <end position="19"/>
    </location>
</feature>
<evidence type="ECO:0000256" key="1">
    <source>
        <dbReference type="SAM" id="SignalP"/>
    </source>
</evidence>
<feature type="chain" id="PRO_5012228896" description="Phosphate-selective porin O and P" evidence="1">
    <location>
        <begin position="20"/>
        <end position="375"/>
    </location>
</feature>
<gene>
    <name evidence="2" type="ORF">SAMN02745131_02499</name>
</gene>